<keyword evidence="4" id="KW-1185">Reference proteome</keyword>
<protein>
    <submittedName>
        <fullName evidence="3">Uncharacterized protein</fullName>
    </submittedName>
</protein>
<reference evidence="3" key="1">
    <citation type="submission" date="2023-03" db="EMBL/GenBank/DDBJ databases">
        <title>Massive genome expansion in bonnet fungi (Mycena s.s.) driven by repeated elements and novel gene families across ecological guilds.</title>
        <authorList>
            <consortium name="Lawrence Berkeley National Laboratory"/>
            <person name="Harder C.B."/>
            <person name="Miyauchi S."/>
            <person name="Viragh M."/>
            <person name="Kuo A."/>
            <person name="Thoen E."/>
            <person name="Andreopoulos B."/>
            <person name="Lu D."/>
            <person name="Skrede I."/>
            <person name="Drula E."/>
            <person name="Henrissat B."/>
            <person name="Morin E."/>
            <person name="Kohler A."/>
            <person name="Barry K."/>
            <person name="LaButti K."/>
            <person name="Morin E."/>
            <person name="Salamov A."/>
            <person name="Lipzen A."/>
            <person name="Mereny Z."/>
            <person name="Hegedus B."/>
            <person name="Baldrian P."/>
            <person name="Stursova M."/>
            <person name="Weitz H."/>
            <person name="Taylor A."/>
            <person name="Grigoriev I.V."/>
            <person name="Nagy L.G."/>
            <person name="Martin F."/>
            <person name="Kauserud H."/>
        </authorList>
    </citation>
    <scope>NUCLEOTIDE SEQUENCE</scope>
    <source>
        <strain evidence="3">CBHHK067</strain>
    </source>
</reference>
<evidence type="ECO:0000256" key="2">
    <source>
        <dbReference type="SAM" id="MobiDB-lite"/>
    </source>
</evidence>
<dbReference type="AlphaFoldDB" id="A0AAD7MA71"/>
<feature type="coiled-coil region" evidence="1">
    <location>
        <begin position="53"/>
        <end position="120"/>
    </location>
</feature>
<proteinExistence type="predicted"/>
<organism evidence="3 4">
    <name type="scientific">Mycena rosella</name>
    <name type="common">Pink bonnet</name>
    <name type="synonym">Agaricus rosellus</name>
    <dbReference type="NCBI Taxonomy" id="1033263"/>
    <lineage>
        <taxon>Eukaryota</taxon>
        <taxon>Fungi</taxon>
        <taxon>Dikarya</taxon>
        <taxon>Basidiomycota</taxon>
        <taxon>Agaricomycotina</taxon>
        <taxon>Agaricomycetes</taxon>
        <taxon>Agaricomycetidae</taxon>
        <taxon>Agaricales</taxon>
        <taxon>Marasmiineae</taxon>
        <taxon>Mycenaceae</taxon>
        <taxon>Mycena</taxon>
    </lineage>
</organism>
<feature type="region of interest" description="Disordered" evidence="2">
    <location>
        <begin position="27"/>
        <end position="52"/>
    </location>
</feature>
<evidence type="ECO:0000313" key="4">
    <source>
        <dbReference type="Proteomes" id="UP001221757"/>
    </source>
</evidence>
<keyword evidence="1" id="KW-0175">Coiled coil</keyword>
<comment type="caution">
    <text evidence="3">The sequence shown here is derived from an EMBL/GenBank/DDBJ whole genome shotgun (WGS) entry which is preliminary data.</text>
</comment>
<name>A0AAD7MA71_MYCRO</name>
<feature type="compositionally biased region" description="Polar residues" evidence="2">
    <location>
        <begin position="34"/>
        <end position="45"/>
    </location>
</feature>
<feature type="region of interest" description="Disordered" evidence="2">
    <location>
        <begin position="139"/>
        <end position="165"/>
    </location>
</feature>
<sequence>MALLPINVQVMIQGLYNTTVEFFALRNSTPPPGQSSDSTHSNLRTLTPVPDPIGRLTRECASLREQLDAADLEPRGSDASHMRRGLENITNQLARSQAEVAKLEERCRMLERALRGTRELLEARETELERVRKAGSVSSLVEETHEEDPGRLSRPGLARVGSGATASTSMLLEEHRAQLRSTETYMTRTDSWSGAQVMQAVHDLNSEIIQLASSATELCTFDTDGPGSPQAMQDTSARLGPSLAGLLSARERNAQDPTLVGLALQSAMATCVARAMSAFALGLPSKSDVILSQVYSHIFLIEPQPTSSRWRSLTHKYVHSLYPGLSAHAAQDLRETICRWTSDILVAACAAQDASSRAWVRETFGEQIERMVKSVAGIAQIYKEEIMSTNFDIILVESGQLFDERIMTDALGVGVGGSHGTVLGTTELGLRRMTRKGEDRTVEQQLLVRPKVILDSVGTAFT</sequence>
<accession>A0AAD7MA71</accession>
<dbReference type="Proteomes" id="UP001221757">
    <property type="component" value="Unassembled WGS sequence"/>
</dbReference>
<evidence type="ECO:0000313" key="3">
    <source>
        <dbReference type="EMBL" id="KAJ7707628.1"/>
    </source>
</evidence>
<gene>
    <name evidence="3" type="ORF">B0H17DRAFT_918136</name>
</gene>
<dbReference type="EMBL" id="JARKIE010000005">
    <property type="protein sequence ID" value="KAJ7707628.1"/>
    <property type="molecule type" value="Genomic_DNA"/>
</dbReference>
<evidence type="ECO:0000256" key="1">
    <source>
        <dbReference type="SAM" id="Coils"/>
    </source>
</evidence>